<evidence type="ECO:0008006" key="4">
    <source>
        <dbReference type="Google" id="ProtNLM"/>
    </source>
</evidence>
<sequence length="84" mass="8864">MNGYKKLLLVTLMALPFAALEAREAAAQGADCSAAVQRVLAQTNGQLLSVKVAQNGGQPVCKITVLAPDSSGKRRRKMTVNARP</sequence>
<reference evidence="2" key="1">
    <citation type="submission" date="2022-11" db="EMBL/GenBank/DDBJ databases">
        <title>Hoeflea poritis sp. nov., isolated from scleractinian coral Porites lutea.</title>
        <authorList>
            <person name="Zhang G."/>
            <person name="Wei Q."/>
            <person name="Cai L."/>
        </authorList>
    </citation>
    <scope>NUCLEOTIDE SEQUENCE</scope>
    <source>
        <strain evidence="2">E7-10</strain>
    </source>
</reference>
<feature type="chain" id="PRO_5046704271" description="PepSY domain-containing protein" evidence="1">
    <location>
        <begin position="22"/>
        <end position="84"/>
    </location>
</feature>
<dbReference type="Proteomes" id="UP001148313">
    <property type="component" value="Unassembled WGS sequence"/>
</dbReference>
<organism evidence="2 3">
    <name type="scientific">Hoeflea poritis</name>
    <dbReference type="NCBI Taxonomy" id="2993659"/>
    <lineage>
        <taxon>Bacteria</taxon>
        <taxon>Pseudomonadati</taxon>
        <taxon>Pseudomonadota</taxon>
        <taxon>Alphaproteobacteria</taxon>
        <taxon>Hyphomicrobiales</taxon>
        <taxon>Rhizobiaceae</taxon>
        <taxon>Hoeflea</taxon>
    </lineage>
</organism>
<keyword evidence="3" id="KW-1185">Reference proteome</keyword>
<dbReference type="RefSeq" id="WP_271091981.1">
    <property type="nucleotide sequence ID" value="NZ_JAPJZH010000019.1"/>
</dbReference>
<keyword evidence="1" id="KW-0732">Signal</keyword>
<gene>
    <name evidence="2" type="ORF">OOZ53_22430</name>
</gene>
<evidence type="ECO:0000256" key="1">
    <source>
        <dbReference type="SAM" id="SignalP"/>
    </source>
</evidence>
<name>A0ABT4VTU3_9HYPH</name>
<accession>A0ABT4VTU3</accession>
<evidence type="ECO:0000313" key="2">
    <source>
        <dbReference type="EMBL" id="MDA4848132.1"/>
    </source>
</evidence>
<protein>
    <recommendedName>
        <fullName evidence="4">PepSY domain-containing protein</fullName>
    </recommendedName>
</protein>
<evidence type="ECO:0000313" key="3">
    <source>
        <dbReference type="Proteomes" id="UP001148313"/>
    </source>
</evidence>
<feature type="signal peptide" evidence="1">
    <location>
        <begin position="1"/>
        <end position="21"/>
    </location>
</feature>
<dbReference type="EMBL" id="JAPJZH010000019">
    <property type="protein sequence ID" value="MDA4848132.1"/>
    <property type="molecule type" value="Genomic_DNA"/>
</dbReference>
<proteinExistence type="predicted"/>
<comment type="caution">
    <text evidence="2">The sequence shown here is derived from an EMBL/GenBank/DDBJ whole genome shotgun (WGS) entry which is preliminary data.</text>
</comment>